<dbReference type="Pfam" id="PF03732">
    <property type="entry name" value="Retrotrans_gag"/>
    <property type="match status" value="1"/>
</dbReference>
<organism evidence="2 3">
    <name type="scientific">Amblyomma americanum</name>
    <name type="common">Lone star tick</name>
    <dbReference type="NCBI Taxonomy" id="6943"/>
    <lineage>
        <taxon>Eukaryota</taxon>
        <taxon>Metazoa</taxon>
        <taxon>Ecdysozoa</taxon>
        <taxon>Arthropoda</taxon>
        <taxon>Chelicerata</taxon>
        <taxon>Arachnida</taxon>
        <taxon>Acari</taxon>
        <taxon>Parasitiformes</taxon>
        <taxon>Ixodida</taxon>
        <taxon>Ixodoidea</taxon>
        <taxon>Ixodidae</taxon>
        <taxon>Amblyomminae</taxon>
        <taxon>Amblyomma</taxon>
    </lineage>
</organism>
<dbReference type="InterPro" id="IPR005162">
    <property type="entry name" value="Retrotrans_gag_dom"/>
</dbReference>
<comment type="caution">
    <text evidence="2">The sequence shown here is derived from an EMBL/GenBank/DDBJ whole genome shotgun (WGS) entry which is preliminary data.</text>
</comment>
<keyword evidence="3" id="KW-1185">Reference proteome</keyword>
<name>A0AAQ4DX21_AMBAM</name>
<dbReference type="Proteomes" id="UP001321473">
    <property type="component" value="Unassembled WGS sequence"/>
</dbReference>
<evidence type="ECO:0000313" key="3">
    <source>
        <dbReference type="Proteomes" id="UP001321473"/>
    </source>
</evidence>
<dbReference type="AlphaFoldDB" id="A0AAQ4DX21"/>
<sequence>MQEDAKDEDLVYEREDTARTWYENHDASLSTWNAFRRQLVDTFATTDRRENSLRLLEVRVQKPNEIVAMFAEEMARLFRRADPDMTEQRKLRHLMHGVKEQVFAGLVRNPSQTVSEFVKDATAIERALQERCRQYDRPFTGVPPTAAALTTTDGNTLRDLIREIVLWELQRITATSVQSPEAVAAAVRKELRHALSPSAPYHESHPVDSAAAVCEPYHVP</sequence>
<protein>
    <recommendedName>
        <fullName evidence="1">Retrotransposon gag domain-containing protein</fullName>
    </recommendedName>
</protein>
<reference evidence="2 3" key="1">
    <citation type="journal article" date="2023" name="Arcadia Sci">
        <title>De novo assembly of a long-read Amblyomma americanum tick genome.</title>
        <authorList>
            <person name="Chou S."/>
            <person name="Poskanzer K.E."/>
            <person name="Rollins M."/>
            <person name="Thuy-Boun P.S."/>
        </authorList>
    </citation>
    <scope>NUCLEOTIDE SEQUENCE [LARGE SCALE GENOMIC DNA]</scope>
    <source>
        <strain evidence="2">F_SG_1</strain>
        <tissue evidence="2">Salivary glands</tissue>
    </source>
</reference>
<dbReference type="EMBL" id="JARKHS020025823">
    <property type="protein sequence ID" value="KAK8767011.1"/>
    <property type="molecule type" value="Genomic_DNA"/>
</dbReference>
<evidence type="ECO:0000313" key="2">
    <source>
        <dbReference type="EMBL" id="KAK8767011.1"/>
    </source>
</evidence>
<evidence type="ECO:0000259" key="1">
    <source>
        <dbReference type="Pfam" id="PF03732"/>
    </source>
</evidence>
<proteinExistence type="predicted"/>
<accession>A0AAQ4DX21</accession>
<feature type="domain" description="Retrotransposon gag" evidence="1">
    <location>
        <begin position="15"/>
        <end position="100"/>
    </location>
</feature>
<gene>
    <name evidence="2" type="ORF">V5799_006207</name>
</gene>